<sequence>MPTMSASAATSPSDVWVRGPVSAPQEPPSSRAPAAPYPQHPSLDEALRQGPLSPDQIPAPAAAPVRPSPPVPVTVPAIPRPRADRDQGGDTASPAPPAVDASWVSAHGGAGATTFAAALGGTDAGQDWPDIAQGQPGRVLLLARTNATGLRAASQALDALRTVRHPSGVDLLALVLVADAPGRLPLELTRRVRVLRSAARTFHIPWIPEWRVGEPAAKVPKAVRELAAILPPVRPTPKDGQ</sequence>
<comment type="caution">
    <text evidence="2">The sequence shown here is derived from an EMBL/GenBank/DDBJ whole genome shotgun (WGS) entry which is preliminary data.</text>
</comment>
<protein>
    <submittedName>
        <fullName evidence="2">Uncharacterized protein</fullName>
    </submittedName>
</protein>
<feature type="compositionally biased region" description="Low complexity" evidence="1">
    <location>
        <begin position="1"/>
        <end position="13"/>
    </location>
</feature>
<feature type="region of interest" description="Disordered" evidence="1">
    <location>
        <begin position="1"/>
        <end position="102"/>
    </location>
</feature>
<dbReference type="EMBL" id="JAUSWV010000001">
    <property type="protein sequence ID" value="MDQ0578202.1"/>
    <property type="molecule type" value="Genomic_DNA"/>
</dbReference>
<dbReference type="InterPro" id="IPR046609">
    <property type="entry name" value="DUF6668"/>
</dbReference>
<accession>A0ABU0NHU2</accession>
<organism evidence="2 3">
    <name type="scientific">Streptomyces rishiriensis</name>
    <dbReference type="NCBI Taxonomy" id="68264"/>
    <lineage>
        <taxon>Bacteria</taxon>
        <taxon>Bacillati</taxon>
        <taxon>Actinomycetota</taxon>
        <taxon>Actinomycetes</taxon>
        <taxon>Kitasatosporales</taxon>
        <taxon>Streptomycetaceae</taxon>
        <taxon>Streptomyces</taxon>
    </lineage>
</organism>
<name>A0ABU0NHU2_STRRH</name>
<evidence type="ECO:0000313" key="2">
    <source>
        <dbReference type="EMBL" id="MDQ0578202.1"/>
    </source>
</evidence>
<feature type="compositionally biased region" description="Low complexity" evidence="1">
    <location>
        <begin position="22"/>
        <end position="34"/>
    </location>
</feature>
<evidence type="ECO:0000313" key="3">
    <source>
        <dbReference type="Proteomes" id="UP001230654"/>
    </source>
</evidence>
<keyword evidence="3" id="KW-1185">Reference proteome</keyword>
<proteinExistence type="predicted"/>
<dbReference type="Proteomes" id="UP001230654">
    <property type="component" value="Unassembled WGS sequence"/>
</dbReference>
<dbReference type="Pfam" id="PF20373">
    <property type="entry name" value="DUF6668"/>
    <property type="match status" value="1"/>
</dbReference>
<reference evidence="2 3" key="1">
    <citation type="submission" date="2023-07" db="EMBL/GenBank/DDBJ databases">
        <title>Comparative genomics of wheat-associated soil bacteria to identify genetic determinants of phenazine resistance.</title>
        <authorList>
            <person name="Mouncey N."/>
        </authorList>
    </citation>
    <scope>NUCLEOTIDE SEQUENCE [LARGE SCALE GENOMIC DNA]</scope>
    <source>
        <strain evidence="2 3">B2I6</strain>
    </source>
</reference>
<gene>
    <name evidence="2" type="ORF">QF030_000380</name>
</gene>
<dbReference type="RefSeq" id="WP_307160843.1">
    <property type="nucleotide sequence ID" value="NZ_JAUSWV010000001.1"/>
</dbReference>
<evidence type="ECO:0000256" key="1">
    <source>
        <dbReference type="SAM" id="MobiDB-lite"/>
    </source>
</evidence>